<comment type="similarity">
    <text evidence="1 2">Belongs to the outer membrane factor (OMF) (TC 1.B.17) family.</text>
</comment>
<keyword evidence="2" id="KW-1134">Transmembrane beta strand</keyword>
<gene>
    <name evidence="4" type="ORF">DM48_2289</name>
</gene>
<dbReference type="InterPro" id="IPR003423">
    <property type="entry name" value="OMP_efflux"/>
</dbReference>
<dbReference type="Gene3D" id="2.20.200.10">
    <property type="entry name" value="Outer membrane efflux proteins (OEP)"/>
    <property type="match status" value="1"/>
</dbReference>
<dbReference type="InterPro" id="IPR010131">
    <property type="entry name" value="MdtP/NodT-like"/>
</dbReference>
<keyword evidence="2" id="KW-0812">Transmembrane</keyword>
<dbReference type="Gene3D" id="1.20.1600.10">
    <property type="entry name" value="Outer membrane efflux proteins (OEP)"/>
    <property type="match status" value="1"/>
</dbReference>
<sequence>MAPADRQDTDSGKHASLSDPKVSVMEARRAARWLATAAVAVALSACAVGPDYRKPTMDLPLAFKEGANWQRAEANPQASLSSSWWLDYHDATLTDLIERSQRANQSIAQAEAAYRLALATVTADRASLFPTVGANLSGTRSGSGTNAASSGSSQAGVSNLASTSLTASWELDLWGSVRRQIESSKASAQASDAQLAGERLSIAASLAIDYLELRQADMDIDLLTQQRRIDERILEMTRRGFALGTSSNDDVLNAQDTLELVIASLQSTRITREQDEHAIAVLVGVAPGGFSIEPRSDYAFALPAVPLALPSQLLERRYDVVSAERTAAAANAKIGVAEAAFFPTLTLSAEGGFQHNTLANLFTVPSRFWTLGPTLAATIFDGGARTAAVREARATYDEDVASYRQTVLGAFQNVEDSLSSLNHLQDQARSYAGIYRRNQQLFDSASAQQRIGTASEQDLLTQQLTLIQARQNLEDTRALLSQSSVSLIRNLGGGWQWDDAHETQLGSSAQARPANTASTGVD</sequence>
<comment type="subcellular location">
    <subcellularLocation>
        <location evidence="2">Cell membrane</location>
        <topology evidence="2">Lipid-anchor</topology>
    </subcellularLocation>
</comment>
<accession>A0AAW3F1Z9</accession>
<evidence type="ECO:0000256" key="3">
    <source>
        <dbReference type="SAM" id="MobiDB-lite"/>
    </source>
</evidence>
<feature type="region of interest" description="Disordered" evidence="3">
    <location>
        <begin position="1"/>
        <end position="21"/>
    </location>
</feature>
<keyword evidence="2" id="KW-0472">Membrane</keyword>
<evidence type="ECO:0000313" key="5">
    <source>
        <dbReference type="Proteomes" id="UP000029590"/>
    </source>
</evidence>
<keyword evidence="2" id="KW-0564">Palmitate</keyword>
<keyword evidence="2" id="KW-0449">Lipoprotein</keyword>
<evidence type="ECO:0000256" key="1">
    <source>
        <dbReference type="ARBA" id="ARBA00007613"/>
    </source>
</evidence>
<dbReference type="SUPFAM" id="SSF56954">
    <property type="entry name" value="Outer membrane efflux proteins (OEP)"/>
    <property type="match status" value="1"/>
</dbReference>
<name>A0AAW3F1Z9_BURGA</name>
<protein>
    <submittedName>
        <fullName evidence="4">Efflux transporter, outer membrane factor (OMF) lipo, NodT family protein</fullName>
    </submittedName>
</protein>
<feature type="compositionally biased region" description="Basic and acidic residues" evidence="3">
    <location>
        <begin position="1"/>
        <end position="13"/>
    </location>
</feature>
<dbReference type="AlphaFoldDB" id="A0AAW3F1Z9"/>
<proteinExistence type="inferred from homology"/>
<comment type="caution">
    <text evidence="4">The sequence shown here is derived from an EMBL/GenBank/DDBJ whole genome shotgun (WGS) entry which is preliminary data.</text>
</comment>
<dbReference type="PANTHER" id="PTHR30203">
    <property type="entry name" value="OUTER MEMBRANE CATION EFFLUX PROTEIN"/>
    <property type="match status" value="1"/>
</dbReference>
<dbReference type="Pfam" id="PF02321">
    <property type="entry name" value="OEP"/>
    <property type="match status" value="2"/>
</dbReference>
<dbReference type="Proteomes" id="UP000029590">
    <property type="component" value="Unassembled WGS sequence"/>
</dbReference>
<evidence type="ECO:0000256" key="2">
    <source>
        <dbReference type="RuleBase" id="RU362097"/>
    </source>
</evidence>
<evidence type="ECO:0000313" key="4">
    <source>
        <dbReference type="EMBL" id="KGC13821.1"/>
    </source>
</evidence>
<dbReference type="GO" id="GO:0005886">
    <property type="term" value="C:plasma membrane"/>
    <property type="evidence" value="ECO:0007669"/>
    <property type="project" value="UniProtKB-SubCell"/>
</dbReference>
<dbReference type="EMBL" id="JPGG01000016">
    <property type="protein sequence ID" value="KGC13821.1"/>
    <property type="molecule type" value="Genomic_DNA"/>
</dbReference>
<organism evidence="4 5">
    <name type="scientific">Burkholderia gladioli</name>
    <name type="common">Pseudomonas marginata</name>
    <name type="synonym">Phytomonas marginata</name>
    <dbReference type="NCBI Taxonomy" id="28095"/>
    <lineage>
        <taxon>Bacteria</taxon>
        <taxon>Pseudomonadati</taxon>
        <taxon>Pseudomonadota</taxon>
        <taxon>Betaproteobacteria</taxon>
        <taxon>Burkholderiales</taxon>
        <taxon>Burkholderiaceae</taxon>
        <taxon>Burkholderia</taxon>
    </lineage>
</organism>
<dbReference type="GO" id="GO:0015562">
    <property type="term" value="F:efflux transmembrane transporter activity"/>
    <property type="evidence" value="ECO:0007669"/>
    <property type="project" value="InterPro"/>
</dbReference>
<reference evidence="4 5" key="1">
    <citation type="submission" date="2014-04" db="EMBL/GenBank/DDBJ databases">
        <authorList>
            <person name="Bishop-Lilly K.A."/>
            <person name="Broomall S.M."/>
            <person name="Chain P.S."/>
            <person name="Chertkov O."/>
            <person name="Coyne S.R."/>
            <person name="Daligault H.E."/>
            <person name="Davenport K.W."/>
            <person name="Erkkila T."/>
            <person name="Frey K.G."/>
            <person name="Gibbons H.S."/>
            <person name="Gu W."/>
            <person name="Jaissle J."/>
            <person name="Johnson S.L."/>
            <person name="Koroleva G.I."/>
            <person name="Ladner J.T."/>
            <person name="Lo C.-C."/>
            <person name="Minogue T.D."/>
            <person name="Munk C."/>
            <person name="Palacios G.F."/>
            <person name="Redden C.L."/>
            <person name="Rosenzweig C.N."/>
            <person name="Scholz M.B."/>
            <person name="Teshima H."/>
            <person name="Xu Y."/>
        </authorList>
    </citation>
    <scope>NUCLEOTIDE SEQUENCE [LARGE SCALE GENOMIC DNA]</scope>
    <source>
        <strain evidence="5">gladioli</strain>
    </source>
</reference>
<dbReference type="PANTHER" id="PTHR30203:SF33">
    <property type="entry name" value="BLR4455 PROTEIN"/>
    <property type="match status" value="1"/>
</dbReference>
<dbReference type="NCBIfam" id="TIGR01845">
    <property type="entry name" value="outer_NodT"/>
    <property type="match status" value="1"/>
</dbReference>